<feature type="domain" description="Adenylate kinase active site lid" evidence="7">
    <location>
        <begin position="124"/>
        <end position="159"/>
    </location>
</feature>
<keyword evidence="3 5" id="KW-0418">Kinase</keyword>
<evidence type="ECO:0000256" key="3">
    <source>
        <dbReference type="ARBA" id="ARBA00022777"/>
    </source>
</evidence>
<protein>
    <recommendedName>
        <fullName evidence="4">Lethal protein 754</fullName>
    </recommendedName>
</protein>
<comment type="similarity">
    <text evidence="5">Belongs to the adenylate kinase family.</text>
</comment>
<evidence type="ECO:0000256" key="2">
    <source>
        <dbReference type="ARBA" id="ARBA00022741"/>
    </source>
</evidence>
<name>A0A915IB06_ROMCU</name>
<dbReference type="GO" id="GO:0004017">
    <property type="term" value="F:AMP kinase activity"/>
    <property type="evidence" value="ECO:0007669"/>
    <property type="project" value="InterPro"/>
</dbReference>
<dbReference type="AlphaFoldDB" id="A0A915IB06"/>
<dbReference type="PRINTS" id="PR00094">
    <property type="entry name" value="ADENYLTKNASE"/>
</dbReference>
<dbReference type="InterPro" id="IPR033690">
    <property type="entry name" value="Adenylat_kinase_CS"/>
</dbReference>
<keyword evidence="2" id="KW-0547">Nucleotide-binding</keyword>
<dbReference type="InterPro" id="IPR000850">
    <property type="entry name" value="Adenylat/UMP-CMP_kin"/>
</dbReference>
<reference evidence="9" key="1">
    <citation type="submission" date="2022-11" db="UniProtKB">
        <authorList>
            <consortium name="WormBaseParasite"/>
        </authorList>
    </citation>
    <scope>IDENTIFICATION</scope>
</reference>
<dbReference type="NCBIfam" id="TIGR01351">
    <property type="entry name" value="adk"/>
    <property type="match status" value="1"/>
</dbReference>
<sequence>MKLFRCIIMGPVGSGKGTISQRIMENFRMWHLPCGDYLRVELKEKTELGTEARRYMDRGELVPDSLVAKIILSKLEYHKNENLLLDGFPRTIKQAQMLEEKTHIDAVLELDVPAETIVDRLKDRWIHVGSGRIYNTGFNPPKIPGIDDVTGEPLVQRDDDKPETVRKRLSNYK</sequence>
<dbReference type="Pfam" id="PF05191">
    <property type="entry name" value="ADK_lid"/>
    <property type="match status" value="1"/>
</dbReference>
<dbReference type="FunFam" id="3.40.50.300:FF:000106">
    <property type="entry name" value="Adenylate kinase mitochondrial"/>
    <property type="match status" value="1"/>
</dbReference>
<evidence type="ECO:0000256" key="1">
    <source>
        <dbReference type="ARBA" id="ARBA00022679"/>
    </source>
</evidence>
<feature type="compositionally biased region" description="Basic and acidic residues" evidence="6">
    <location>
        <begin position="155"/>
        <end position="166"/>
    </location>
</feature>
<dbReference type="InterPro" id="IPR027417">
    <property type="entry name" value="P-loop_NTPase"/>
</dbReference>
<evidence type="ECO:0000313" key="9">
    <source>
        <dbReference type="WBParaSite" id="nRc.2.0.1.t11360-RA"/>
    </source>
</evidence>
<dbReference type="PANTHER" id="PTHR23359">
    <property type="entry name" value="NUCLEOTIDE KINASE"/>
    <property type="match status" value="1"/>
</dbReference>
<dbReference type="PROSITE" id="PS00113">
    <property type="entry name" value="ADENYLATE_KINASE"/>
    <property type="match status" value="1"/>
</dbReference>
<feature type="region of interest" description="Disordered" evidence="6">
    <location>
        <begin position="142"/>
        <end position="173"/>
    </location>
</feature>
<dbReference type="Proteomes" id="UP000887565">
    <property type="component" value="Unplaced"/>
</dbReference>
<dbReference type="OMA" id="CAVEIDV"/>
<evidence type="ECO:0000256" key="6">
    <source>
        <dbReference type="SAM" id="MobiDB-lite"/>
    </source>
</evidence>
<accession>A0A915IB06</accession>
<keyword evidence="8" id="KW-1185">Reference proteome</keyword>
<organism evidence="8 9">
    <name type="scientific">Romanomermis culicivorax</name>
    <name type="common">Nematode worm</name>
    <dbReference type="NCBI Taxonomy" id="13658"/>
    <lineage>
        <taxon>Eukaryota</taxon>
        <taxon>Metazoa</taxon>
        <taxon>Ecdysozoa</taxon>
        <taxon>Nematoda</taxon>
        <taxon>Enoplea</taxon>
        <taxon>Dorylaimia</taxon>
        <taxon>Mermithida</taxon>
        <taxon>Mermithoidea</taxon>
        <taxon>Mermithidae</taxon>
        <taxon>Romanomermis</taxon>
    </lineage>
</organism>
<dbReference type="CDD" id="cd01428">
    <property type="entry name" value="ADK"/>
    <property type="match status" value="1"/>
</dbReference>
<evidence type="ECO:0000313" key="8">
    <source>
        <dbReference type="Proteomes" id="UP000887565"/>
    </source>
</evidence>
<proteinExistence type="inferred from homology"/>
<dbReference type="Gene3D" id="3.40.50.300">
    <property type="entry name" value="P-loop containing nucleotide triphosphate hydrolases"/>
    <property type="match status" value="1"/>
</dbReference>
<evidence type="ECO:0000256" key="5">
    <source>
        <dbReference type="RuleBase" id="RU003330"/>
    </source>
</evidence>
<keyword evidence="1 5" id="KW-0808">Transferase</keyword>
<evidence type="ECO:0000259" key="7">
    <source>
        <dbReference type="Pfam" id="PF05191"/>
    </source>
</evidence>
<dbReference type="Pfam" id="PF00406">
    <property type="entry name" value="ADK"/>
    <property type="match status" value="1"/>
</dbReference>
<evidence type="ECO:0000256" key="4">
    <source>
        <dbReference type="ARBA" id="ARBA00078453"/>
    </source>
</evidence>
<dbReference type="WBParaSite" id="nRc.2.0.1.t11360-RA">
    <property type="protein sequence ID" value="nRc.2.0.1.t11360-RA"/>
    <property type="gene ID" value="nRc.2.0.1.g11360"/>
</dbReference>
<dbReference type="InterPro" id="IPR006259">
    <property type="entry name" value="Adenyl_kin_sub"/>
</dbReference>
<dbReference type="SUPFAM" id="SSF52540">
    <property type="entry name" value="P-loop containing nucleoside triphosphate hydrolases"/>
    <property type="match status" value="1"/>
</dbReference>
<dbReference type="GO" id="GO:0005524">
    <property type="term" value="F:ATP binding"/>
    <property type="evidence" value="ECO:0007669"/>
    <property type="project" value="InterPro"/>
</dbReference>
<dbReference type="HAMAP" id="MF_00235">
    <property type="entry name" value="Adenylate_kinase_Adk"/>
    <property type="match status" value="1"/>
</dbReference>
<dbReference type="InterPro" id="IPR007862">
    <property type="entry name" value="Adenylate_kinase_lid-dom"/>
</dbReference>